<sequence length="80" mass="8751">MGPFASKNVINEIQIRQGKWISLLGQISETELSKETAIPQTSETETSKEATETTETVVEEDSPAEKPKVSAISQITVFLV</sequence>
<organism evidence="2">
    <name type="scientific">marine sediment metagenome</name>
    <dbReference type="NCBI Taxonomy" id="412755"/>
    <lineage>
        <taxon>unclassified sequences</taxon>
        <taxon>metagenomes</taxon>
        <taxon>ecological metagenomes</taxon>
    </lineage>
</organism>
<proteinExistence type="predicted"/>
<dbReference type="AlphaFoldDB" id="X1VXT1"/>
<comment type="caution">
    <text evidence="2">The sequence shown here is derived from an EMBL/GenBank/DDBJ whole genome shotgun (WGS) entry which is preliminary data.</text>
</comment>
<evidence type="ECO:0000313" key="2">
    <source>
        <dbReference type="EMBL" id="GAJ16695.1"/>
    </source>
</evidence>
<reference evidence="2" key="1">
    <citation type="journal article" date="2014" name="Front. Microbiol.">
        <title>High frequency of phylogenetically diverse reductive dehalogenase-homologous genes in deep subseafloor sedimentary metagenomes.</title>
        <authorList>
            <person name="Kawai M."/>
            <person name="Futagami T."/>
            <person name="Toyoda A."/>
            <person name="Takaki Y."/>
            <person name="Nishi S."/>
            <person name="Hori S."/>
            <person name="Arai W."/>
            <person name="Tsubouchi T."/>
            <person name="Morono Y."/>
            <person name="Uchiyama I."/>
            <person name="Ito T."/>
            <person name="Fujiyama A."/>
            <person name="Inagaki F."/>
            <person name="Takami H."/>
        </authorList>
    </citation>
    <scope>NUCLEOTIDE SEQUENCE</scope>
    <source>
        <strain evidence="2">Expedition CK06-06</strain>
    </source>
</reference>
<gene>
    <name evidence="2" type="ORF">S12H4_60862</name>
</gene>
<accession>X1VXT1</accession>
<feature type="region of interest" description="Disordered" evidence="1">
    <location>
        <begin position="32"/>
        <end position="67"/>
    </location>
</feature>
<evidence type="ECO:0000256" key="1">
    <source>
        <dbReference type="SAM" id="MobiDB-lite"/>
    </source>
</evidence>
<protein>
    <submittedName>
        <fullName evidence="2">Uncharacterized protein</fullName>
    </submittedName>
</protein>
<dbReference type="EMBL" id="BARW01040184">
    <property type="protein sequence ID" value="GAJ16695.1"/>
    <property type="molecule type" value="Genomic_DNA"/>
</dbReference>
<feature type="non-terminal residue" evidence="2">
    <location>
        <position position="80"/>
    </location>
</feature>
<name>X1VXT1_9ZZZZ</name>